<dbReference type="Gene3D" id="2.60.40.10">
    <property type="entry name" value="Immunoglobulins"/>
    <property type="match status" value="1"/>
</dbReference>
<keyword evidence="6" id="KW-0326">Glycosidase</keyword>
<dbReference type="EMBL" id="LYPA01000043">
    <property type="protein sequence ID" value="OBR66879.1"/>
    <property type="molecule type" value="Genomic_DNA"/>
</dbReference>
<dbReference type="Pfam" id="PF22666">
    <property type="entry name" value="Glyco_hydro_2_N2"/>
    <property type="match status" value="1"/>
</dbReference>
<evidence type="ECO:0000256" key="2">
    <source>
        <dbReference type="ARBA" id="ARBA00007401"/>
    </source>
</evidence>
<evidence type="ECO:0000259" key="7">
    <source>
        <dbReference type="Pfam" id="PF02836"/>
    </source>
</evidence>
<dbReference type="Pfam" id="PF02836">
    <property type="entry name" value="Glyco_hydro_2_C"/>
    <property type="match status" value="1"/>
</dbReference>
<dbReference type="InterPro" id="IPR017853">
    <property type="entry name" value="GH"/>
</dbReference>
<evidence type="ECO:0000313" key="9">
    <source>
        <dbReference type="EMBL" id="OBR66879.1"/>
    </source>
</evidence>
<proteinExistence type="inferred from homology"/>
<comment type="similarity">
    <text evidence="2">Belongs to the glycosyl hydrolase 2 family.</text>
</comment>
<dbReference type="Proteomes" id="UP000092024">
    <property type="component" value="Unassembled WGS sequence"/>
</dbReference>
<comment type="caution">
    <text evidence="9">The sequence shown here is derived from an EMBL/GenBank/DDBJ whole genome shotgun (WGS) entry which is preliminary data.</text>
</comment>
<dbReference type="STRING" id="1844972.A7K91_16740"/>
<dbReference type="SUPFAM" id="SSF51445">
    <property type="entry name" value="(Trans)glycosidases"/>
    <property type="match status" value="1"/>
</dbReference>
<reference evidence="9 10" key="1">
    <citation type="submission" date="2016-05" db="EMBL/GenBank/DDBJ databases">
        <title>Paenibacillus oryzae. sp. nov., isolated from the rice root.</title>
        <authorList>
            <person name="Zhang J."/>
            <person name="Zhang X."/>
        </authorList>
    </citation>
    <scope>NUCLEOTIDE SEQUENCE [LARGE SCALE GENOMIC DNA]</scope>
    <source>
        <strain evidence="9 10">1DrF-4</strain>
    </source>
</reference>
<dbReference type="InterPro" id="IPR036156">
    <property type="entry name" value="Beta-gal/glucu_dom_sf"/>
</dbReference>
<keyword evidence="4" id="KW-0732">Signal</keyword>
<protein>
    <recommendedName>
        <fullName evidence="3">beta-mannosidase</fullName>
        <ecNumber evidence="3">3.2.1.25</ecNumber>
    </recommendedName>
</protein>
<dbReference type="EC" id="3.2.1.25" evidence="3"/>
<organism evidence="9 10">
    <name type="scientific">Paenibacillus oryzae</name>
    <dbReference type="NCBI Taxonomy" id="1844972"/>
    <lineage>
        <taxon>Bacteria</taxon>
        <taxon>Bacillati</taxon>
        <taxon>Bacillota</taxon>
        <taxon>Bacilli</taxon>
        <taxon>Bacillales</taxon>
        <taxon>Paenibacillaceae</taxon>
        <taxon>Paenibacillus</taxon>
    </lineage>
</organism>
<dbReference type="RefSeq" id="WP_068681259.1">
    <property type="nucleotide sequence ID" value="NZ_LYPA01000043.1"/>
</dbReference>
<gene>
    <name evidence="9" type="ORF">A7K91_16740</name>
</gene>
<dbReference type="SUPFAM" id="SSF49785">
    <property type="entry name" value="Galactose-binding domain-like"/>
    <property type="match status" value="1"/>
</dbReference>
<dbReference type="GO" id="GO:0004567">
    <property type="term" value="F:beta-mannosidase activity"/>
    <property type="evidence" value="ECO:0007669"/>
    <property type="project" value="UniProtKB-EC"/>
</dbReference>
<comment type="catalytic activity">
    <reaction evidence="1">
        <text>Hydrolysis of terminal, non-reducing beta-D-mannose residues in beta-D-mannosides.</text>
        <dbReference type="EC" id="3.2.1.25"/>
    </reaction>
</comment>
<evidence type="ECO:0000259" key="8">
    <source>
        <dbReference type="Pfam" id="PF22666"/>
    </source>
</evidence>
<dbReference type="InterPro" id="IPR006103">
    <property type="entry name" value="Glyco_hydro_2_cat"/>
</dbReference>
<dbReference type="Gene3D" id="2.60.120.260">
    <property type="entry name" value="Galactose-binding domain-like"/>
    <property type="match status" value="1"/>
</dbReference>
<accession>A0A1A5YMN7</accession>
<name>A0A1A5YMN7_9BACL</name>
<dbReference type="InterPro" id="IPR050887">
    <property type="entry name" value="Beta-mannosidase_GH2"/>
</dbReference>
<evidence type="ECO:0000313" key="10">
    <source>
        <dbReference type="Proteomes" id="UP000092024"/>
    </source>
</evidence>
<evidence type="ECO:0000256" key="1">
    <source>
        <dbReference type="ARBA" id="ARBA00000829"/>
    </source>
</evidence>
<evidence type="ECO:0000256" key="4">
    <source>
        <dbReference type="ARBA" id="ARBA00022729"/>
    </source>
</evidence>
<dbReference type="PANTHER" id="PTHR43730:SF1">
    <property type="entry name" value="BETA-MANNOSIDASE"/>
    <property type="match status" value="1"/>
</dbReference>
<feature type="domain" description="Beta-mannosidase-like galactose-binding" evidence="8">
    <location>
        <begin position="38"/>
        <end position="182"/>
    </location>
</feature>
<dbReference type="SUPFAM" id="SSF49303">
    <property type="entry name" value="beta-Galactosidase/glucuronidase domain"/>
    <property type="match status" value="1"/>
</dbReference>
<dbReference type="AlphaFoldDB" id="A0A1A5YMN7"/>
<evidence type="ECO:0000256" key="3">
    <source>
        <dbReference type="ARBA" id="ARBA00012754"/>
    </source>
</evidence>
<dbReference type="PANTHER" id="PTHR43730">
    <property type="entry name" value="BETA-MANNOSIDASE"/>
    <property type="match status" value="1"/>
</dbReference>
<dbReference type="GO" id="GO:0006516">
    <property type="term" value="P:glycoprotein catabolic process"/>
    <property type="evidence" value="ECO:0007669"/>
    <property type="project" value="TreeGrafter"/>
</dbReference>
<evidence type="ECO:0000256" key="5">
    <source>
        <dbReference type="ARBA" id="ARBA00022801"/>
    </source>
</evidence>
<evidence type="ECO:0000256" key="6">
    <source>
        <dbReference type="ARBA" id="ARBA00023295"/>
    </source>
</evidence>
<feature type="domain" description="Glycoside hydrolase family 2 catalytic" evidence="7">
    <location>
        <begin position="329"/>
        <end position="479"/>
    </location>
</feature>
<keyword evidence="10" id="KW-1185">Reference proteome</keyword>
<dbReference type="GO" id="GO:0005975">
    <property type="term" value="P:carbohydrate metabolic process"/>
    <property type="evidence" value="ECO:0007669"/>
    <property type="project" value="InterPro"/>
</dbReference>
<dbReference type="InterPro" id="IPR008979">
    <property type="entry name" value="Galactose-bd-like_sf"/>
</dbReference>
<keyword evidence="5" id="KW-0378">Hydrolase</keyword>
<dbReference type="InterPro" id="IPR013783">
    <property type="entry name" value="Ig-like_fold"/>
</dbReference>
<dbReference type="Gene3D" id="3.20.20.80">
    <property type="entry name" value="Glycosidases"/>
    <property type="match status" value="1"/>
</dbReference>
<dbReference type="InterPro" id="IPR054593">
    <property type="entry name" value="Beta-mannosidase-like_N2"/>
</dbReference>
<sequence>MKEITLCDSPWQVKGFWPWVPIKTVSMELGQELLGICEWLPATVPGGVHEDLYRAGLIPHPYKDLNSLQCEWVENRWWMYRTIIKPVNNTGSKVELVFKGLDYEAIVYLDGQRVGEHKGMFTEAVFDVTDRMREEPMELAVLLLHAPDEMGQIGKTSETFTQKSRFNYKWDFSTRLVNIGIWDDVLLRIRQHIKLDDIRIAADVEEADLIEEGRHTGIITVEATIAATIEGAFDSVIISAHCFNPSGQLLYTERLRASCGERVYLEFRVQGAQLWYPNGYGEQPLYSIKLELCSGEGEILEARSFMSGIRKLAFAANDDSPADALPYTIQINNRRIYIRGANLAPLDHLYGTVLDSQYDRMIYMMKRANMNLVRIWGGGLIEKERLYEQCDRQGILVWQEFIQSSSGVDNLPSQKPEFLSLLRESAKAALKSRRNYVSLTVWSGGNELMSAPNKPSTFQDPNLAMLRELTKRHDPQRLCLPTSASGPVQYITEEKGQGHDVHGHWKYLDNPKHYIFYGENDNLFHSEFGVDGVSGVKSLRKFLSEPHLTPVSMKENLVWRHHGEWWDTLERDQRLFGKLEELERFAAASQWVQAEGLRFVLEANRRRKFRNSGSIIWQMSEPWPNVSCTNLLDYYGETKMSYYWTKQAFAPLHVSLDYHSLQVKRGEEVKHGIWLHSHVAGIPLDMNVEVVDARGLVIAVSRYHAVSARDQAVFVGSLTWTAPDEAHELLLVRISYSRDGESVVCYPYFFSAAADEHLYRSSLSLEPPRLDISFIEGWRVTGYEELTELMECRLLVRNLGAVAALHVFAEEATDQYDLDCDELYFTLLPGESRMVAARCARKAAGGLLRQEACETGNQPPQLRIRSFNGHNILAVDRYDH</sequence>